<comment type="caution">
    <text evidence="1">The sequence shown here is derived from an EMBL/GenBank/DDBJ whole genome shotgun (WGS) entry which is preliminary data.</text>
</comment>
<protein>
    <submittedName>
        <fullName evidence="1">Uncharacterized protein</fullName>
    </submittedName>
</protein>
<dbReference type="Proteomes" id="UP000826656">
    <property type="component" value="Unassembled WGS sequence"/>
</dbReference>
<gene>
    <name evidence="1" type="ORF">KY290_018267</name>
</gene>
<name>A0ABQ7VDR5_SOLTU</name>
<accession>A0ABQ7VDR5</accession>
<dbReference type="EMBL" id="JAIVGD010000013">
    <property type="protein sequence ID" value="KAH0762194.1"/>
    <property type="molecule type" value="Genomic_DNA"/>
</dbReference>
<reference evidence="1 2" key="1">
    <citation type="journal article" date="2021" name="bioRxiv">
        <title>Chromosome-scale and haplotype-resolved genome assembly of a tetraploid potato cultivar.</title>
        <authorList>
            <person name="Sun H."/>
            <person name="Jiao W.-B."/>
            <person name="Krause K."/>
            <person name="Campoy J.A."/>
            <person name="Goel M."/>
            <person name="Folz-Donahue K."/>
            <person name="Kukat C."/>
            <person name="Huettel B."/>
            <person name="Schneeberger K."/>
        </authorList>
    </citation>
    <scope>NUCLEOTIDE SEQUENCE [LARGE SCALE GENOMIC DNA]</scope>
    <source>
        <strain evidence="1">SolTubOtavaFocal</strain>
        <tissue evidence="1">Leaves</tissue>
    </source>
</reference>
<evidence type="ECO:0000313" key="2">
    <source>
        <dbReference type="Proteomes" id="UP000826656"/>
    </source>
</evidence>
<organism evidence="1 2">
    <name type="scientific">Solanum tuberosum</name>
    <name type="common">Potato</name>
    <dbReference type="NCBI Taxonomy" id="4113"/>
    <lineage>
        <taxon>Eukaryota</taxon>
        <taxon>Viridiplantae</taxon>
        <taxon>Streptophyta</taxon>
        <taxon>Embryophyta</taxon>
        <taxon>Tracheophyta</taxon>
        <taxon>Spermatophyta</taxon>
        <taxon>Magnoliopsida</taxon>
        <taxon>eudicotyledons</taxon>
        <taxon>Gunneridae</taxon>
        <taxon>Pentapetalae</taxon>
        <taxon>asterids</taxon>
        <taxon>lamiids</taxon>
        <taxon>Solanales</taxon>
        <taxon>Solanaceae</taxon>
        <taxon>Solanoideae</taxon>
        <taxon>Solaneae</taxon>
        <taxon>Solanum</taxon>
    </lineage>
</organism>
<proteinExistence type="predicted"/>
<keyword evidence="2" id="KW-1185">Reference proteome</keyword>
<sequence length="83" mass="9875">MEAAALQDWDLSTYMVLPYENNFKSKHQIPGVRLKSFGTKEYLLRAEAWKFSVSVSEWSFIIRIRDVSAYVVLPYEYVQCKFW</sequence>
<evidence type="ECO:0000313" key="1">
    <source>
        <dbReference type="EMBL" id="KAH0762194.1"/>
    </source>
</evidence>